<comment type="catalytic activity">
    <reaction evidence="1">
        <text>ATP + protein L-histidine = ADP + protein N-phospho-L-histidine.</text>
        <dbReference type="EC" id="2.7.13.3"/>
    </reaction>
</comment>
<dbReference type="GO" id="GO:0000155">
    <property type="term" value="F:phosphorelay sensor kinase activity"/>
    <property type="evidence" value="ECO:0007669"/>
    <property type="project" value="InterPro"/>
</dbReference>
<dbReference type="KEGG" id="acel:acsn021_39500"/>
<dbReference type="Pfam" id="PF00512">
    <property type="entry name" value="HisKA"/>
    <property type="match status" value="1"/>
</dbReference>
<organism evidence="10 11">
    <name type="scientific">Anaerocolumna cellulosilytica</name>
    <dbReference type="NCBI Taxonomy" id="433286"/>
    <lineage>
        <taxon>Bacteria</taxon>
        <taxon>Bacillati</taxon>
        <taxon>Bacillota</taxon>
        <taxon>Clostridia</taxon>
        <taxon>Lachnospirales</taxon>
        <taxon>Lachnospiraceae</taxon>
        <taxon>Anaerocolumna</taxon>
    </lineage>
</organism>
<dbReference type="EC" id="2.7.13.3" evidence="3"/>
<dbReference type="GO" id="GO:0007234">
    <property type="term" value="P:osmosensory signaling via phosphorelay pathway"/>
    <property type="evidence" value="ECO:0007669"/>
    <property type="project" value="TreeGrafter"/>
</dbReference>
<dbReference type="Gene3D" id="1.10.287.130">
    <property type="match status" value="1"/>
</dbReference>
<evidence type="ECO:0000256" key="2">
    <source>
        <dbReference type="ARBA" id="ARBA00004370"/>
    </source>
</evidence>
<keyword evidence="8" id="KW-0067">ATP-binding</keyword>
<evidence type="ECO:0000256" key="6">
    <source>
        <dbReference type="ARBA" id="ARBA00022741"/>
    </source>
</evidence>
<evidence type="ECO:0000313" key="10">
    <source>
        <dbReference type="EMBL" id="BCJ96381.1"/>
    </source>
</evidence>
<dbReference type="GO" id="GO:0000156">
    <property type="term" value="F:phosphorelay response regulator activity"/>
    <property type="evidence" value="ECO:0007669"/>
    <property type="project" value="TreeGrafter"/>
</dbReference>
<dbReference type="PANTHER" id="PTHR42878:SF7">
    <property type="entry name" value="SENSOR HISTIDINE KINASE GLRK"/>
    <property type="match status" value="1"/>
</dbReference>
<gene>
    <name evidence="10" type="ORF">acsn021_39500</name>
</gene>
<dbReference type="RefSeq" id="WP_184093235.1">
    <property type="nucleotide sequence ID" value="NZ_AP023367.1"/>
</dbReference>
<evidence type="ECO:0000256" key="5">
    <source>
        <dbReference type="ARBA" id="ARBA00022679"/>
    </source>
</evidence>
<proteinExistence type="predicted"/>
<dbReference type="SMART" id="SM00387">
    <property type="entry name" value="HATPase_c"/>
    <property type="match status" value="1"/>
</dbReference>
<keyword evidence="11" id="KW-1185">Reference proteome</keyword>
<dbReference type="InterPro" id="IPR050351">
    <property type="entry name" value="BphY/WalK/GraS-like"/>
</dbReference>
<dbReference type="InterPro" id="IPR036890">
    <property type="entry name" value="HATPase_C_sf"/>
</dbReference>
<evidence type="ECO:0000256" key="4">
    <source>
        <dbReference type="ARBA" id="ARBA00022553"/>
    </source>
</evidence>
<dbReference type="PANTHER" id="PTHR42878">
    <property type="entry name" value="TWO-COMPONENT HISTIDINE KINASE"/>
    <property type="match status" value="1"/>
</dbReference>
<dbReference type="Pfam" id="PF02518">
    <property type="entry name" value="HATPase_c"/>
    <property type="match status" value="1"/>
</dbReference>
<keyword evidence="9" id="KW-0902">Two-component regulatory system</keyword>
<evidence type="ECO:0000313" key="11">
    <source>
        <dbReference type="Proteomes" id="UP000515561"/>
    </source>
</evidence>
<dbReference type="Proteomes" id="UP000515561">
    <property type="component" value="Chromosome"/>
</dbReference>
<dbReference type="GO" id="GO:0005524">
    <property type="term" value="F:ATP binding"/>
    <property type="evidence" value="ECO:0007669"/>
    <property type="project" value="UniProtKB-KW"/>
</dbReference>
<dbReference type="SMART" id="SM00388">
    <property type="entry name" value="HisKA"/>
    <property type="match status" value="1"/>
</dbReference>
<dbReference type="PROSITE" id="PS50109">
    <property type="entry name" value="HIS_KIN"/>
    <property type="match status" value="1"/>
</dbReference>
<sequence length="373" mass="42725">MKLKLRFLFFFTGGLFLFLLYMGILTSFVFSYILPVFTQPKNNNQVIFLLTFTQNKESFLYLFTFLFSFVSGGFFLSQYFVKPLLYILSLVGQLSQGDYNLDTIRKEVYKGNKLKRRYFLYKEVLADLFDLSDILETVKKERNQLEMSKKNWIKGISHDLKTPLSYIIGYAALLKNDDYTWEKEERLRFLNEIYERGTYIEQLVEDMNLVYSAHSYQVELPIDKNSFDLIAYLKKLVADISNAPNADKYNFSFFSTEKALIIQADPKLLYRAFQNLLVNALRHNKEGTSIAVAVSNAKHGTVIITITDNGKGLAPEVKDRFNNNSLFSANDIDYKKGGLGLAIVNNIIMAHNGSATVESSAETGTVFTVTLPF</sequence>
<dbReference type="AlphaFoldDB" id="A0A6S6RCA9"/>
<dbReference type="Gene3D" id="3.30.565.10">
    <property type="entry name" value="Histidine kinase-like ATPase, C-terminal domain"/>
    <property type="match status" value="1"/>
</dbReference>
<keyword evidence="5" id="KW-0808">Transferase</keyword>
<comment type="subcellular location">
    <subcellularLocation>
        <location evidence="2">Membrane</location>
    </subcellularLocation>
</comment>
<dbReference type="PRINTS" id="PR00344">
    <property type="entry name" value="BCTRLSENSOR"/>
</dbReference>
<evidence type="ECO:0000256" key="7">
    <source>
        <dbReference type="ARBA" id="ARBA00022777"/>
    </source>
</evidence>
<dbReference type="SUPFAM" id="SSF55874">
    <property type="entry name" value="ATPase domain of HSP90 chaperone/DNA topoisomerase II/histidine kinase"/>
    <property type="match status" value="1"/>
</dbReference>
<dbReference type="InterPro" id="IPR003661">
    <property type="entry name" value="HisK_dim/P_dom"/>
</dbReference>
<keyword evidence="4" id="KW-0597">Phosphoprotein</keyword>
<evidence type="ECO:0000256" key="1">
    <source>
        <dbReference type="ARBA" id="ARBA00000085"/>
    </source>
</evidence>
<evidence type="ECO:0000256" key="3">
    <source>
        <dbReference type="ARBA" id="ARBA00012438"/>
    </source>
</evidence>
<dbReference type="SUPFAM" id="SSF47384">
    <property type="entry name" value="Homodimeric domain of signal transducing histidine kinase"/>
    <property type="match status" value="1"/>
</dbReference>
<dbReference type="GO" id="GO:0030295">
    <property type="term" value="F:protein kinase activator activity"/>
    <property type="evidence" value="ECO:0007669"/>
    <property type="project" value="TreeGrafter"/>
</dbReference>
<keyword evidence="6" id="KW-0547">Nucleotide-binding</keyword>
<reference evidence="10 11" key="1">
    <citation type="journal article" date="2016" name="Int. J. Syst. Evol. Microbiol.">
        <title>Descriptions of Anaerotaenia torta gen. nov., sp. nov. and Anaerocolumna cellulosilytica gen. nov., sp. nov. isolated from a methanogenic reactor of cattle waste.</title>
        <authorList>
            <person name="Uek A."/>
            <person name="Ohtaki Y."/>
            <person name="Kaku N."/>
            <person name="Ueki K."/>
        </authorList>
    </citation>
    <scope>NUCLEOTIDE SEQUENCE [LARGE SCALE GENOMIC DNA]</scope>
    <source>
        <strain evidence="10 11">SN021</strain>
    </source>
</reference>
<keyword evidence="7" id="KW-0418">Kinase</keyword>
<protein>
    <recommendedName>
        <fullName evidence="3">histidine kinase</fullName>
        <ecNumber evidence="3">2.7.13.3</ecNumber>
    </recommendedName>
</protein>
<dbReference type="InterPro" id="IPR005467">
    <property type="entry name" value="His_kinase_dom"/>
</dbReference>
<dbReference type="InterPro" id="IPR036097">
    <property type="entry name" value="HisK_dim/P_sf"/>
</dbReference>
<dbReference type="InterPro" id="IPR004358">
    <property type="entry name" value="Sig_transdc_His_kin-like_C"/>
</dbReference>
<accession>A0A6S6RCA9</accession>
<dbReference type="InterPro" id="IPR003594">
    <property type="entry name" value="HATPase_dom"/>
</dbReference>
<evidence type="ECO:0000256" key="8">
    <source>
        <dbReference type="ARBA" id="ARBA00022840"/>
    </source>
</evidence>
<evidence type="ECO:0000256" key="9">
    <source>
        <dbReference type="ARBA" id="ARBA00023012"/>
    </source>
</evidence>
<name>A0A6S6RCA9_9FIRM</name>
<dbReference type="EMBL" id="AP023367">
    <property type="protein sequence ID" value="BCJ96381.1"/>
    <property type="molecule type" value="Genomic_DNA"/>
</dbReference>
<dbReference type="CDD" id="cd00082">
    <property type="entry name" value="HisKA"/>
    <property type="match status" value="1"/>
</dbReference>